<dbReference type="Pfam" id="PF12771">
    <property type="entry name" value="SusD-like_2"/>
    <property type="match status" value="1"/>
</dbReference>
<protein>
    <submittedName>
        <fullName evidence="1">SusD/RagB family nutrient-binding outer membrane lipoprotein</fullName>
    </submittedName>
</protein>
<gene>
    <name evidence="1" type="ORF">DN752_10295</name>
</gene>
<organism evidence="1 2">
    <name type="scientific">Echinicola strongylocentroti</name>
    <dbReference type="NCBI Taxonomy" id="1795355"/>
    <lineage>
        <taxon>Bacteria</taxon>
        <taxon>Pseudomonadati</taxon>
        <taxon>Bacteroidota</taxon>
        <taxon>Cytophagia</taxon>
        <taxon>Cytophagales</taxon>
        <taxon>Cyclobacteriaceae</taxon>
        <taxon>Echinicola</taxon>
    </lineage>
</organism>
<dbReference type="EMBL" id="CP030041">
    <property type="protein sequence ID" value="AWW30482.1"/>
    <property type="molecule type" value="Genomic_DNA"/>
</dbReference>
<accession>A0A2Z4IH93</accession>
<name>A0A2Z4IH93_9BACT</name>
<evidence type="ECO:0000313" key="1">
    <source>
        <dbReference type="EMBL" id="AWW30482.1"/>
    </source>
</evidence>
<keyword evidence="2" id="KW-1185">Reference proteome</keyword>
<dbReference type="AlphaFoldDB" id="A0A2Z4IH93"/>
<evidence type="ECO:0000313" key="2">
    <source>
        <dbReference type="Proteomes" id="UP000248688"/>
    </source>
</evidence>
<proteinExistence type="predicted"/>
<dbReference type="PROSITE" id="PS51257">
    <property type="entry name" value="PROKAR_LIPOPROTEIN"/>
    <property type="match status" value="1"/>
</dbReference>
<reference evidence="1 2" key="1">
    <citation type="submission" date="2018-06" db="EMBL/GenBank/DDBJ databases">
        <title>Echinicola strongylocentroti sp. nov., isolated from a sea urchin Strongylocentrotus intermedius.</title>
        <authorList>
            <person name="Bae S.S."/>
        </authorList>
    </citation>
    <scope>NUCLEOTIDE SEQUENCE [LARGE SCALE GENOMIC DNA]</scope>
    <source>
        <strain evidence="1 2">MEBiC08714</strain>
    </source>
</reference>
<dbReference type="InterPro" id="IPR041662">
    <property type="entry name" value="SusD-like_2"/>
</dbReference>
<dbReference type="OrthoDB" id="973072at2"/>
<keyword evidence="1" id="KW-0449">Lipoprotein</keyword>
<dbReference type="Gene3D" id="1.25.40.390">
    <property type="match status" value="1"/>
</dbReference>
<sequence length="476" mass="52895">MRRLINKINTGLAVGLMMVSTGCGDFGDINVDPNRPSSPLTSSLLTDAERSVSDVIGNETSVLYVQHISQKQYTEGSRYQTIYFDFNGYYSGPLFDLQRIIDLNTDEATKGDMTAAGSNANQIAVARIMKAYFYAVVTDRWGELPYSEALQGDDDLSPAYDTQEAIYYSLFTELTEAVGQMDGGTPVEGDFIFGGDMDRWQQFANSLRLILALRISDVDPAKAEAEFVAAYEAGVLEADLMYPYLNATNNQNPWYARFLTRVDHVISSTMVDFMKPLGDPRLSVYADPAAATGTIEGMPYGISNAVAGEVTNDEVSYLGSVTRQQDAALPIITRAQLLFSLAEGAERGWIGESAEDLYYEAIQASFEQWGVFDQATYDAYIAQPEVMYDSTNPYMSIGNQKWAALFLQGFESWAEWRRLDYPALTPAPDALNESEQIPVRQAYPTTERDLNEANYSEAVARQGEDGLDTKLWWDVN</sequence>
<dbReference type="RefSeq" id="WP_112783863.1">
    <property type="nucleotide sequence ID" value="NZ_CP030041.1"/>
</dbReference>
<dbReference type="KEGG" id="est:DN752_10295"/>
<dbReference type="SUPFAM" id="SSF48452">
    <property type="entry name" value="TPR-like"/>
    <property type="match status" value="1"/>
</dbReference>
<dbReference type="InterPro" id="IPR011990">
    <property type="entry name" value="TPR-like_helical_dom_sf"/>
</dbReference>
<dbReference type="Proteomes" id="UP000248688">
    <property type="component" value="Chromosome"/>
</dbReference>